<protein>
    <recommendedName>
        <fullName evidence="4">Prepilin-type N-terminal cleavage/methylation domain-containing protein</fullName>
    </recommendedName>
</protein>
<dbReference type="KEGG" id="scor:J3U87_06405"/>
<accession>A0A8A4TSP9</accession>
<keyword evidence="1" id="KW-0812">Transmembrane</keyword>
<evidence type="ECO:0000256" key="1">
    <source>
        <dbReference type="SAM" id="Phobius"/>
    </source>
</evidence>
<keyword evidence="1" id="KW-0472">Membrane</keyword>
<dbReference type="Proteomes" id="UP000663929">
    <property type="component" value="Chromosome"/>
</dbReference>
<feature type="transmembrane region" description="Helical" evidence="1">
    <location>
        <begin position="12"/>
        <end position="31"/>
    </location>
</feature>
<gene>
    <name evidence="2" type="ORF">J3U87_06405</name>
</gene>
<reference evidence="2" key="1">
    <citation type="submission" date="2021-03" db="EMBL/GenBank/DDBJ databases">
        <title>Acanthopleuribacteraceae sp. M133.</title>
        <authorList>
            <person name="Wang G."/>
        </authorList>
    </citation>
    <scope>NUCLEOTIDE SEQUENCE</scope>
    <source>
        <strain evidence="2">M133</strain>
    </source>
</reference>
<organism evidence="2 3">
    <name type="scientific">Sulfidibacter corallicola</name>
    <dbReference type="NCBI Taxonomy" id="2818388"/>
    <lineage>
        <taxon>Bacteria</taxon>
        <taxon>Pseudomonadati</taxon>
        <taxon>Acidobacteriota</taxon>
        <taxon>Holophagae</taxon>
        <taxon>Acanthopleuribacterales</taxon>
        <taxon>Acanthopleuribacteraceae</taxon>
        <taxon>Sulfidibacter</taxon>
    </lineage>
</organism>
<proteinExistence type="predicted"/>
<evidence type="ECO:0000313" key="2">
    <source>
        <dbReference type="EMBL" id="QTD52088.1"/>
    </source>
</evidence>
<dbReference type="AlphaFoldDB" id="A0A8A4TSP9"/>
<keyword evidence="1" id="KW-1133">Transmembrane helix</keyword>
<evidence type="ECO:0000313" key="3">
    <source>
        <dbReference type="Proteomes" id="UP000663929"/>
    </source>
</evidence>
<evidence type="ECO:0008006" key="4">
    <source>
        <dbReference type="Google" id="ProtNLM"/>
    </source>
</evidence>
<sequence>MAARRQGFSLTELMASLVISVAVLGGVMFSFQRINQVSRDASRGTDVTMANRGLYIQLEADFSNAGLGFNDLNAYNIRYNFRDGFVAETNLPRYFYGIADHDIDAASGHHTVVVQYFDYDLAGGSQTTTPTYIFALTDETATSFPADGVFTDANLIGQEDAIGQLEVGDILLIYKNEVRQNATVYKDTDEGNQPAVWNVFEVGGGSEPKNTAIILEVTAVGGVEDGRDPFSTLKMVTVNFDNPTAESIFDNDLQADGLLMDYTFPSAGDVQNNYNNGPLANVFYARKMGNRDNFHRVRYSVDTTGTFPTLLRFHNADGPEVISTNITDFQVLMGFDIQPGIVPDSVMRGDMDGLVSMIEPAIWSEDFNDFQTSYEDYLTLVGRHAMAADVTVSAESTTMLLTTKERAKRSFQQRFRVNNNLPTPFY</sequence>
<dbReference type="RefSeq" id="WP_237382197.1">
    <property type="nucleotide sequence ID" value="NZ_CP071793.1"/>
</dbReference>
<dbReference type="EMBL" id="CP071793">
    <property type="protein sequence ID" value="QTD52088.1"/>
    <property type="molecule type" value="Genomic_DNA"/>
</dbReference>
<name>A0A8A4TSP9_SULCO</name>
<keyword evidence="3" id="KW-1185">Reference proteome</keyword>